<name>A0A427T1F8_9PSEU</name>
<dbReference type="InterPro" id="IPR051797">
    <property type="entry name" value="TrmB-like"/>
</dbReference>
<dbReference type="InterPro" id="IPR036388">
    <property type="entry name" value="WH-like_DNA-bd_sf"/>
</dbReference>
<feature type="domain" description="HTH luxR-type" evidence="1">
    <location>
        <begin position="254"/>
        <end position="319"/>
    </location>
</feature>
<evidence type="ECO:0000313" key="3">
    <source>
        <dbReference type="Proteomes" id="UP000267081"/>
    </source>
</evidence>
<dbReference type="RefSeq" id="WP_125314033.1">
    <property type="nucleotide sequence ID" value="NZ_RSEC01000059.1"/>
</dbReference>
<dbReference type="Gene3D" id="1.10.10.10">
    <property type="entry name" value="Winged helix-like DNA-binding domain superfamily/Winged helix DNA-binding domain"/>
    <property type="match status" value="2"/>
</dbReference>
<keyword evidence="3" id="KW-1185">Reference proteome</keyword>
<gene>
    <name evidence="2" type="ORF">EIY87_34210</name>
</gene>
<dbReference type="AlphaFoldDB" id="A0A427T1F8"/>
<evidence type="ECO:0000313" key="2">
    <source>
        <dbReference type="EMBL" id="RSD11808.1"/>
    </source>
</evidence>
<dbReference type="PANTHER" id="PTHR34293:SF1">
    <property type="entry name" value="HTH-TYPE TRANSCRIPTIONAL REGULATOR TRMBL2"/>
    <property type="match status" value="1"/>
</dbReference>
<dbReference type="PANTHER" id="PTHR34293">
    <property type="entry name" value="HTH-TYPE TRANSCRIPTIONAL REGULATOR TRMBL2"/>
    <property type="match status" value="1"/>
</dbReference>
<dbReference type="InterPro" id="IPR016032">
    <property type="entry name" value="Sig_transdc_resp-reg_C-effctor"/>
</dbReference>
<dbReference type="EMBL" id="RSEC01000059">
    <property type="protein sequence ID" value="RSD11808.1"/>
    <property type="molecule type" value="Genomic_DNA"/>
</dbReference>
<dbReference type="SMART" id="SM00421">
    <property type="entry name" value="HTH_LUXR"/>
    <property type="match status" value="1"/>
</dbReference>
<sequence length="339" mass="36553">MVPESIGHLVTLGLKPDEAEIYLGLLSSGPVPVERLVAATGREPGEVRRLLDVLAAVGLAGAVDGPGSPIAALRPEPVLEVLSRERETELARARLAMTRLYEQCRRSSGAEPGASMIEVVSGTVAAERVRRLERAARTEVRGLDSPPYYADADANEIELENLARGVRYRAVYGRLALERPEYVAENILACGKLGEEARILPEVPVKLLIIDDDCAVLSGADRTVLLIRPCGLFDALAGLFDMCWQVALPLGLADDGSGSPIRPSERRLLGLLAAGLTDDQVARVLGVSRRTMFRYLENLMARTGAANRFQLALHATRNDWISVPARPVRAVTIGRAPTG</sequence>
<dbReference type="SUPFAM" id="SSF46894">
    <property type="entry name" value="C-terminal effector domain of the bipartite response regulators"/>
    <property type="match status" value="1"/>
</dbReference>
<organism evidence="2 3">
    <name type="scientific">Amycolatopsis eburnea</name>
    <dbReference type="NCBI Taxonomy" id="2267691"/>
    <lineage>
        <taxon>Bacteria</taxon>
        <taxon>Bacillati</taxon>
        <taxon>Actinomycetota</taxon>
        <taxon>Actinomycetes</taxon>
        <taxon>Pseudonocardiales</taxon>
        <taxon>Pseudonocardiaceae</taxon>
        <taxon>Amycolatopsis</taxon>
    </lineage>
</organism>
<reference evidence="2 3" key="1">
    <citation type="submission" date="2018-12" db="EMBL/GenBank/DDBJ databases">
        <title>Amycolatopsis eburnea sp. nov. actinomycete associate with arbuscular mycorrhiza fungal spore.</title>
        <authorList>
            <person name="Lumyong S."/>
            <person name="Chaiya L."/>
        </authorList>
    </citation>
    <scope>NUCLEOTIDE SEQUENCE [LARGE SCALE GENOMIC DNA]</scope>
    <source>
        <strain evidence="2 3">GLM-1</strain>
    </source>
</reference>
<dbReference type="Proteomes" id="UP000267081">
    <property type="component" value="Unassembled WGS sequence"/>
</dbReference>
<proteinExistence type="predicted"/>
<comment type="caution">
    <text evidence="2">The sequence shown here is derived from an EMBL/GenBank/DDBJ whole genome shotgun (WGS) entry which is preliminary data.</text>
</comment>
<accession>A0A427T1F8</accession>
<dbReference type="PROSITE" id="PS50043">
    <property type="entry name" value="HTH_LUXR_2"/>
    <property type="match status" value="1"/>
</dbReference>
<evidence type="ECO:0000259" key="1">
    <source>
        <dbReference type="PROSITE" id="PS50043"/>
    </source>
</evidence>
<dbReference type="OrthoDB" id="4266042at2"/>
<dbReference type="GO" id="GO:0003677">
    <property type="term" value="F:DNA binding"/>
    <property type="evidence" value="ECO:0007669"/>
    <property type="project" value="InterPro"/>
</dbReference>
<dbReference type="Pfam" id="PF00196">
    <property type="entry name" value="GerE"/>
    <property type="match status" value="1"/>
</dbReference>
<dbReference type="GO" id="GO:0006355">
    <property type="term" value="P:regulation of DNA-templated transcription"/>
    <property type="evidence" value="ECO:0007669"/>
    <property type="project" value="InterPro"/>
</dbReference>
<protein>
    <recommendedName>
        <fullName evidence="1">HTH luxR-type domain-containing protein</fullName>
    </recommendedName>
</protein>
<dbReference type="InterPro" id="IPR000792">
    <property type="entry name" value="Tscrpt_reg_LuxR_C"/>
</dbReference>